<protein>
    <submittedName>
        <fullName evidence="2">Uncharacterized protein</fullName>
    </submittedName>
</protein>
<feature type="region of interest" description="Disordered" evidence="1">
    <location>
        <begin position="176"/>
        <end position="236"/>
    </location>
</feature>
<proteinExistence type="predicted"/>
<reference evidence="2" key="1">
    <citation type="journal article" date="2020" name="Stud. Mycol.">
        <title>101 Dothideomycetes genomes: a test case for predicting lifestyles and emergence of pathogens.</title>
        <authorList>
            <person name="Haridas S."/>
            <person name="Albert R."/>
            <person name="Binder M."/>
            <person name="Bloem J."/>
            <person name="Labutti K."/>
            <person name="Salamov A."/>
            <person name="Andreopoulos B."/>
            <person name="Baker S."/>
            <person name="Barry K."/>
            <person name="Bills G."/>
            <person name="Bluhm B."/>
            <person name="Cannon C."/>
            <person name="Castanera R."/>
            <person name="Culley D."/>
            <person name="Daum C."/>
            <person name="Ezra D."/>
            <person name="Gonzalez J."/>
            <person name="Henrissat B."/>
            <person name="Kuo A."/>
            <person name="Liang C."/>
            <person name="Lipzen A."/>
            <person name="Lutzoni F."/>
            <person name="Magnuson J."/>
            <person name="Mondo S."/>
            <person name="Nolan M."/>
            <person name="Ohm R."/>
            <person name="Pangilinan J."/>
            <person name="Park H.-J."/>
            <person name="Ramirez L."/>
            <person name="Alfaro M."/>
            <person name="Sun H."/>
            <person name="Tritt A."/>
            <person name="Yoshinaga Y."/>
            <person name="Zwiers L.-H."/>
            <person name="Turgeon B."/>
            <person name="Goodwin S."/>
            <person name="Spatafora J."/>
            <person name="Crous P."/>
            <person name="Grigoriev I."/>
        </authorList>
    </citation>
    <scope>NUCLEOTIDE SEQUENCE</scope>
    <source>
        <strain evidence="2">CBS 269.34</strain>
    </source>
</reference>
<accession>A0A6A6R6J8</accession>
<dbReference type="AlphaFoldDB" id="A0A6A6R6J8"/>
<gene>
    <name evidence="2" type="ORF">BU16DRAFT_557451</name>
</gene>
<dbReference type="EMBL" id="MU004184">
    <property type="protein sequence ID" value="KAF2499117.1"/>
    <property type="molecule type" value="Genomic_DNA"/>
</dbReference>
<evidence type="ECO:0000313" key="2">
    <source>
        <dbReference type="EMBL" id="KAF2499117.1"/>
    </source>
</evidence>
<dbReference type="Proteomes" id="UP000799750">
    <property type="component" value="Unassembled WGS sequence"/>
</dbReference>
<feature type="compositionally biased region" description="Acidic residues" evidence="1">
    <location>
        <begin position="211"/>
        <end position="222"/>
    </location>
</feature>
<evidence type="ECO:0000256" key="1">
    <source>
        <dbReference type="SAM" id="MobiDB-lite"/>
    </source>
</evidence>
<evidence type="ECO:0000313" key="3">
    <source>
        <dbReference type="Proteomes" id="UP000799750"/>
    </source>
</evidence>
<keyword evidence="3" id="KW-1185">Reference proteome</keyword>
<name>A0A6A6R6J8_9PEZI</name>
<sequence>MDRPRAKSPVDSEQDDPHFIQTLSCQTPLASVSTRFTTKDKVRSPNSRQLPGAISFPVLRFSNPETRHVSTNQSSNGSWITRRGLPPHFRLLGERHRYRGHATRPVSLSPNMFADQVGTPASAEDASAAVQVRCVSLTEVPPHEYLDFTNEASNALTTKHFARYGHVFHALLDHDQVPQGSTHDDNEPDEQWTGVASARETTSSFSPLFVGDEEFFSEEDDPPSNSVEAAMDYWYD</sequence>
<organism evidence="2 3">
    <name type="scientific">Lophium mytilinum</name>
    <dbReference type="NCBI Taxonomy" id="390894"/>
    <lineage>
        <taxon>Eukaryota</taxon>
        <taxon>Fungi</taxon>
        <taxon>Dikarya</taxon>
        <taxon>Ascomycota</taxon>
        <taxon>Pezizomycotina</taxon>
        <taxon>Dothideomycetes</taxon>
        <taxon>Pleosporomycetidae</taxon>
        <taxon>Mytilinidiales</taxon>
        <taxon>Mytilinidiaceae</taxon>
        <taxon>Lophium</taxon>
    </lineage>
</organism>